<keyword evidence="1" id="KW-0472">Membrane</keyword>
<organism evidence="2 3">
    <name type="scientific">Coemansia erecta</name>
    <dbReference type="NCBI Taxonomy" id="147472"/>
    <lineage>
        <taxon>Eukaryota</taxon>
        <taxon>Fungi</taxon>
        <taxon>Fungi incertae sedis</taxon>
        <taxon>Zoopagomycota</taxon>
        <taxon>Kickxellomycotina</taxon>
        <taxon>Kickxellomycetes</taxon>
        <taxon>Kickxellales</taxon>
        <taxon>Kickxellaceae</taxon>
        <taxon>Coemansia</taxon>
    </lineage>
</organism>
<reference evidence="2" key="1">
    <citation type="submission" date="2022-07" db="EMBL/GenBank/DDBJ databases">
        <title>Phylogenomic reconstructions and comparative analyses of Kickxellomycotina fungi.</title>
        <authorList>
            <person name="Reynolds N.K."/>
            <person name="Stajich J.E."/>
            <person name="Barry K."/>
            <person name="Grigoriev I.V."/>
            <person name="Crous P."/>
            <person name="Smith M.E."/>
        </authorList>
    </citation>
    <scope>NUCLEOTIDE SEQUENCE</scope>
    <source>
        <strain evidence="2">NBRC 32514</strain>
    </source>
</reference>
<comment type="caution">
    <text evidence="2">The sequence shown here is derived from an EMBL/GenBank/DDBJ whole genome shotgun (WGS) entry which is preliminary data.</text>
</comment>
<protein>
    <submittedName>
        <fullName evidence="2">Uncharacterized protein</fullName>
    </submittedName>
</protein>
<evidence type="ECO:0000256" key="1">
    <source>
        <dbReference type="SAM" id="Phobius"/>
    </source>
</evidence>
<sequence length="184" mass="19972">MGPTFYANQTTSAYKTYKSTLRNMTVVNDTNVPFIGDYDLFGEGKVSLVDFNNGTLQISPCGVVSSDDSDSRNCTAIVLDITAGRVVSGSAEVEIQNEITFFNLGFDNKNATLRTITISSTIKKTSVGAVLGTVFGFSGFIVLALIWMCCCVGVCASSMRTRWRNRRRARRTIPVAIAPAPDKN</sequence>
<proteinExistence type="predicted"/>
<name>A0A9W7XZN9_9FUNG</name>
<dbReference type="EMBL" id="JANBOJ010000042">
    <property type="protein sequence ID" value="KAJ1724079.1"/>
    <property type="molecule type" value="Genomic_DNA"/>
</dbReference>
<dbReference type="OrthoDB" id="5582334at2759"/>
<dbReference type="AlphaFoldDB" id="A0A9W7XZN9"/>
<keyword evidence="1" id="KW-0812">Transmembrane</keyword>
<evidence type="ECO:0000313" key="2">
    <source>
        <dbReference type="EMBL" id="KAJ1724079.1"/>
    </source>
</evidence>
<gene>
    <name evidence="2" type="ORF">LPJ53_001600</name>
</gene>
<evidence type="ECO:0000313" key="3">
    <source>
        <dbReference type="Proteomes" id="UP001149813"/>
    </source>
</evidence>
<feature type="transmembrane region" description="Helical" evidence="1">
    <location>
        <begin position="129"/>
        <end position="158"/>
    </location>
</feature>
<dbReference type="Proteomes" id="UP001149813">
    <property type="component" value="Unassembled WGS sequence"/>
</dbReference>
<keyword evidence="1" id="KW-1133">Transmembrane helix</keyword>
<keyword evidence="3" id="KW-1185">Reference proteome</keyword>
<accession>A0A9W7XZN9</accession>